<reference evidence="2" key="1">
    <citation type="journal article" date="2003" name="Science">
        <title>Human chromosome 7: DNA sequence and biology.</title>
        <authorList>
            <person name="Scherer S.W."/>
            <person name="Cheung J."/>
            <person name="MacDonald J.R."/>
            <person name="Osborne L.R."/>
            <person name="Nakabayashi K."/>
            <person name="Herbrick J.A."/>
            <person name="Carson A.R."/>
            <person name="Parker-Katiraee L."/>
            <person name="Skaug J."/>
            <person name="Khaja R."/>
            <person name="Zhang J."/>
            <person name="Hudek A.K."/>
            <person name="Li M."/>
            <person name="Haddad M."/>
            <person name="Duggan G.E."/>
            <person name="Fernandez B.A."/>
            <person name="Kanematsu E."/>
            <person name="Gentles S."/>
            <person name="Christopoulos C.C."/>
            <person name="Choufani S."/>
            <person name="Kwasnicka D."/>
            <person name="Zheng X.H."/>
            <person name="Lai Z."/>
            <person name="Nusskern D."/>
            <person name="Zhang Q."/>
            <person name="Gu Z."/>
            <person name="Lu F."/>
            <person name="Zeesman S."/>
            <person name="Nowaczyk M.J."/>
            <person name="Teshima I."/>
            <person name="Chitayat D."/>
            <person name="Shuman C."/>
            <person name="Weksberg R."/>
            <person name="Zackai E.H."/>
            <person name="Grebe T.A."/>
            <person name="Cox S.R."/>
            <person name="Kirkpatrick S.J."/>
            <person name="Rahman N."/>
            <person name="Friedman J.M."/>
            <person name="Heng H.H."/>
            <person name="Pelicci P.G."/>
            <person name="Lo-Coco F."/>
            <person name="Belloni E."/>
            <person name="Shaffer L.G."/>
            <person name="Pober B."/>
            <person name="Morton C.C."/>
            <person name="Gusella J.F."/>
            <person name="Bruns G.A."/>
            <person name="Korf B.R."/>
            <person name="Quade B.J."/>
            <person name="Ligon A.H."/>
            <person name="Ferguson H."/>
            <person name="Higgins A.W."/>
            <person name="Leach N.T."/>
            <person name="Herrick S.R."/>
            <person name="Lemyre E."/>
            <person name="Farra C.G."/>
            <person name="Kim H.G."/>
            <person name="Summers A.M."/>
            <person name="Gripp K.W."/>
            <person name="Roberts W."/>
            <person name="Szatmari P."/>
            <person name="Winsor E.J."/>
            <person name="Grzeschik K.H."/>
            <person name="Teebi A."/>
            <person name="Minassian B.A."/>
            <person name="Kere J."/>
            <person name="Armengol L."/>
            <person name="Pujana M.A."/>
            <person name="Estivill X."/>
            <person name="Wilson M.D."/>
            <person name="Koop B.F."/>
            <person name="Tosi S."/>
            <person name="Moore G.E."/>
            <person name="Boright A.P."/>
            <person name="Zlotorynski E."/>
            <person name="Kerem B."/>
            <person name="Kroisel P.M."/>
            <person name="Petek E."/>
            <person name="Oscier D.G."/>
            <person name="Mould S.J."/>
            <person name="Dohner H."/>
            <person name="Dohner K."/>
            <person name="Rommens J.M."/>
            <person name="Vincent J.B."/>
            <person name="Venter J.C."/>
            <person name="Li P.W."/>
            <person name="Mural R.J."/>
            <person name="Adams M.D."/>
            <person name="Tsui L.C."/>
        </authorList>
    </citation>
    <scope>NUCLEOTIDE SEQUENCE [LARGE SCALE GENOMIC DNA]</scope>
</reference>
<feature type="compositionally biased region" description="Low complexity" evidence="1">
    <location>
        <begin position="38"/>
        <end position="47"/>
    </location>
</feature>
<accession>A4D262</accession>
<feature type="region of interest" description="Disordered" evidence="1">
    <location>
        <begin position="1"/>
        <end position="50"/>
    </location>
</feature>
<dbReference type="EMBL" id="CH236955">
    <property type="protein sequence ID" value="EAL23901.1"/>
    <property type="molecule type" value="Genomic_DNA"/>
</dbReference>
<proteinExistence type="predicted"/>
<gene>
    <name evidence="2" type="primary">LOC389490</name>
    <name evidence="2" type="ORF">tcag7.1178</name>
</gene>
<reference evidence="2" key="2">
    <citation type="submission" date="2004-06" db="EMBL/GenBank/DDBJ databases">
        <authorList>
            <person name="Scherer S.W."/>
            <person name="Cheung J."/>
            <person name="MacDonald J.R."/>
            <person name="Osborne L.R."/>
            <person name="Nakabayashi K."/>
            <person name="Herbrick J.-A."/>
            <person name="Carson A.R."/>
            <person name="Parker-Katiraee L."/>
            <person name="Skaug J."/>
            <person name="Khaja R."/>
            <person name="Zhang J."/>
            <person name="Hudek A.K."/>
            <person name="Li M."/>
            <person name="Haddad M."/>
            <person name="Duggan G.E."/>
            <person name="Fernandez B.A."/>
            <person name="Kanematsu E."/>
            <person name="Gentles S."/>
            <person name="Christopoulos C.C."/>
            <person name="Choufani S."/>
            <person name="Kwasnicka D."/>
            <person name="Zheng X.H."/>
            <person name="Nusskern D."/>
            <person name="Zhang Q."/>
            <person name="Gu Z."/>
            <person name="Lu F."/>
            <person name="Zeesman S."/>
            <person name="Teshima I."/>
            <person name="Chitayat D."/>
            <person name="Shuman C."/>
            <person name="Weksberg R."/>
            <person name="Zackai E.H."/>
            <person name="Grebe T.A."/>
            <person name="Cox S.R."/>
            <person name="Kirkpatrick S.J."/>
            <person name="Rahman N."/>
            <person name="Friedman J.M."/>
            <person name="Heng H.H.Q."/>
            <person name="Pelicci P."/>
            <person name="Lococo F."/>
            <person name="Belloni E."/>
            <person name="Shaffer L.G."/>
            <person name="Morton C.C."/>
            <person name="Pober B."/>
            <person name="Gusella J."/>
            <person name="Bruns G."/>
            <person name="Korf B.R."/>
            <person name="Quade B.J."/>
            <person name="Ligon A.H."/>
            <person name="Ferguson H."/>
            <person name="Higgins A.W."/>
            <person name="Leach N.T."/>
            <person name="Herrick S.R."/>
            <person name="Lemyre E."/>
            <person name="Farra C.G."/>
            <person name="Kim H.-G."/>
            <person name="Summers A.M."/>
            <person name="Gripp K.W."/>
            <person name="Roberts W."/>
            <person name="Szatmari P."/>
            <person name="Winsor E.J.T."/>
            <person name="Grzeschik K.-H."/>
            <person name="Teebi A."/>
            <person name="Minassian B.A."/>
            <person name="Kere J."/>
            <person name="Armengol L."/>
            <person name="Pujana M.Angel."/>
            <person name="Estivill X."/>
            <person name="Wilson M.D."/>
            <person name="Koop B.F."/>
            <person name="Tosi S."/>
            <person name="Moore G.E."/>
            <person name="Boright A.P."/>
            <person name="Zlotorynski E."/>
            <person name="Kerem B."/>
            <person name="Kroisel P.M."/>
            <person name="Petek E."/>
            <person name="Oscier D.G."/>
            <person name="Mould S.J."/>
            <person name="Doehner H."/>
            <person name="Doehner K."/>
            <person name="Rommens J.M."/>
            <person name="Vincent J.B."/>
            <person name="Venter J.C."/>
            <person name="Li P.W."/>
            <person name="Mural R.J."/>
            <person name="Adams M.D."/>
            <person name="Tsui L.-C."/>
        </authorList>
    </citation>
    <scope>NUCLEOTIDE SEQUENCE</scope>
</reference>
<dbReference type="PeptideAtlas" id="A4D262"/>
<evidence type="ECO:0000313" key="2">
    <source>
        <dbReference type="EMBL" id="EAL23901.1"/>
    </source>
</evidence>
<organism evidence="2">
    <name type="scientific">Homo sapiens</name>
    <name type="common">Human</name>
    <dbReference type="NCBI Taxonomy" id="9606"/>
    <lineage>
        <taxon>Eukaryota</taxon>
        <taxon>Metazoa</taxon>
        <taxon>Chordata</taxon>
        <taxon>Craniata</taxon>
        <taxon>Vertebrata</taxon>
        <taxon>Euteleostomi</taxon>
        <taxon>Mammalia</taxon>
        <taxon>Eutheria</taxon>
        <taxon>Euarchontoglires</taxon>
        <taxon>Primates</taxon>
        <taxon>Haplorrhini</taxon>
        <taxon>Catarrhini</taxon>
        <taxon>Hominidae</taxon>
        <taxon>Homo</taxon>
    </lineage>
</organism>
<sequence>MDADEGQDMSQVSGKESPPVSDTPDEGDEPMPIPEDLSTTSGGQQSSKSDRVVGKWVTSGLCACETFISLYFSKTVMKGCKSFYPLCSLNWHIKEIWHKDQQDGGPLVCGRMDTHRPAWP</sequence>
<name>A4D262_HUMAN</name>
<dbReference type="AlphaFoldDB" id="A4D262"/>
<protein>
    <submittedName>
        <fullName evidence="2">Similar to PRO0758</fullName>
    </submittedName>
</protein>
<evidence type="ECO:0000256" key="1">
    <source>
        <dbReference type="SAM" id="MobiDB-lite"/>
    </source>
</evidence>